<organism evidence="9 10">
    <name type="scientific">Spirodela intermedia</name>
    <name type="common">Intermediate duckweed</name>
    <dbReference type="NCBI Taxonomy" id="51605"/>
    <lineage>
        <taxon>Eukaryota</taxon>
        <taxon>Viridiplantae</taxon>
        <taxon>Streptophyta</taxon>
        <taxon>Embryophyta</taxon>
        <taxon>Tracheophyta</taxon>
        <taxon>Spermatophyta</taxon>
        <taxon>Magnoliopsida</taxon>
        <taxon>Liliopsida</taxon>
        <taxon>Araceae</taxon>
        <taxon>Lemnoideae</taxon>
        <taxon>Spirodela</taxon>
    </lineage>
</organism>
<dbReference type="InterPro" id="IPR050951">
    <property type="entry name" value="Retrovirus_Pol_polyprotein"/>
</dbReference>
<evidence type="ECO:0000256" key="3">
    <source>
        <dbReference type="ARBA" id="ARBA00022722"/>
    </source>
</evidence>
<dbReference type="GO" id="GO:0003964">
    <property type="term" value="F:RNA-directed DNA polymerase activity"/>
    <property type="evidence" value="ECO:0007669"/>
    <property type="project" value="UniProtKB-KW"/>
</dbReference>
<dbReference type="InterPro" id="IPR043128">
    <property type="entry name" value="Rev_trsase/Diguanyl_cyclase"/>
</dbReference>
<evidence type="ECO:0000313" key="9">
    <source>
        <dbReference type="EMBL" id="CAB1184529.1"/>
    </source>
</evidence>
<name>A0A811G4S7_SPIIN</name>
<dbReference type="AlphaFoldDB" id="A0A811G4S7"/>
<keyword evidence="5" id="KW-0378">Hydrolase</keyword>
<gene>
    <name evidence="9" type="ORF">SI8410_UN003515</name>
</gene>
<feature type="compositionally biased region" description="Basic and acidic residues" evidence="7">
    <location>
        <begin position="79"/>
        <end position="97"/>
    </location>
</feature>
<dbReference type="Pfam" id="PF17917">
    <property type="entry name" value="RT_RNaseH"/>
    <property type="match status" value="1"/>
</dbReference>
<dbReference type="InterPro" id="IPR000477">
    <property type="entry name" value="RT_dom"/>
</dbReference>
<dbReference type="FunFam" id="3.30.70.270:FF:000020">
    <property type="entry name" value="Transposon Tf2-6 polyprotein-like Protein"/>
    <property type="match status" value="1"/>
</dbReference>
<comment type="caution">
    <text evidence="9">The sequence shown here is derived from an EMBL/GenBank/DDBJ whole genome shotgun (WGS) entry which is preliminary data.</text>
</comment>
<dbReference type="Gene3D" id="3.10.10.10">
    <property type="entry name" value="HIV Type 1 Reverse Transcriptase, subunit A, domain 1"/>
    <property type="match status" value="1"/>
</dbReference>
<dbReference type="GO" id="GO:0004519">
    <property type="term" value="F:endonuclease activity"/>
    <property type="evidence" value="ECO:0007669"/>
    <property type="project" value="UniProtKB-KW"/>
</dbReference>
<sequence>MSRMNSCVDEIQDFVKTNIPTSTVNKKGKQVSFSDQLPSQATINPRNQGSSSSQTHNLSHVHVDEEEVKAALAISSLRSGKDLPDPYKDHPLHKSSIDDETPTVVIEPDSSSDDEEERVQVEPNPDTYKPPVPYPQALSKPKAKVSESDDHLLETFQKVTITIPLVDAIRYIPSYAKFLKGICTHHRSPKRIQLSENISSIMMNSLPIKKRDPGAPMITTVTDWGKGEVILKVGEHTVKVNINKLMKYPSQAFEDLGAIDLFDDQDIETCIEEVMTVNEGADFEELPLDDPTGELKPLPSTLKYAFLDSQQVKPVIISSQLNEEQEKRVLDVLRRNEQAIGWTLADLRGLDPSLCTHRIFLEDEFRPVREAQCRLNPKVWEAVKEEILKWLNAEIIYPISDSQWVSPVHVVPKKAGVTVTVNDKGEEIQTRLSTKWRVCIDYRKLNAATKKDHFPLPFIDQILDRLAGQTYFCFLDGYSGYNQIAIHPDDQEKTTFTCPFGTFAFRQMPFGLCNAPSTFQRCMTAIFADFLGDSLEVLMDDLSVFGDDFDSCLTHLTKILELGHLVSGKGLEVDKAKIEVIQNLPLPTTLRDLRSFLGHVGFYRRFIRDFAKVSKLLTTLLCKDKDFFIDKEGECAFEMLKLALIEAPILQSLNWDLPFEIMCDASDYAVGAVLGQRIDKKPTAIWYASKTLAEAQMNYTTTEKELLAVVYALEKFRPYILGSKIVIYTDHAALKYLFSKKEVKPRLIRWVLLLQEFDLEIRDKKGSENSVADHLSRLHISGTGDISDSFPDEHLLAVSSHAPWFAHIVNFLVTGSIPDHWNRHRKDKFFHELKYYYWEEPLLFHIGYDQIIRRCVAEEE</sequence>
<protein>
    <recommendedName>
        <fullName evidence="8">Reverse transcriptase domain-containing protein</fullName>
    </recommendedName>
</protein>
<feature type="compositionally biased region" description="Polar residues" evidence="7">
    <location>
        <begin position="26"/>
        <end position="58"/>
    </location>
</feature>
<keyword evidence="1" id="KW-0808">Transferase</keyword>
<evidence type="ECO:0000313" key="10">
    <source>
        <dbReference type="Proteomes" id="UP000663760"/>
    </source>
</evidence>
<dbReference type="Pfam" id="PF00078">
    <property type="entry name" value="RVT_1"/>
    <property type="match status" value="1"/>
</dbReference>
<dbReference type="InterPro" id="IPR043502">
    <property type="entry name" value="DNA/RNA_pol_sf"/>
</dbReference>
<dbReference type="SUPFAM" id="SSF56672">
    <property type="entry name" value="DNA/RNA polymerases"/>
    <property type="match status" value="1"/>
</dbReference>
<dbReference type="Gene3D" id="3.30.70.270">
    <property type="match status" value="2"/>
</dbReference>
<dbReference type="InterPro" id="IPR041373">
    <property type="entry name" value="RT_RNaseH"/>
</dbReference>
<accession>A0A811G4S7</accession>
<reference evidence="9" key="1">
    <citation type="submission" date="2020-02" db="EMBL/GenBank/DDBJ databases">
        <authorList>
            <person name="Scholz U."/>
            <person name="Mascher M."/>
            <person name="Fiebig A."/>
        </authorList>
    </citation>
    <scope>NUCLEOTIDE SEQUENCE</scope>
</reference>
<evidence type="ECO:0000256" key="2">
    <source>
        <dbReference type="ARBA" id="ARBA00022695"/>
    </source>
</evidence>
<dbReference type="EMBL" id="CACVBZ020000003">
    <property type="protein sequence ID" value="CAB1184529.1"/>
    <property type="molecule type" value="Genomic_DNA"/>
</dbReference>
<dbReference type="CDD" id="cd09274">
    <property type="entry name" value="RNase_HI_RT_Ty3"/>
    <property type="match status" value="1"/>
</dbReference>
<evidence type="ECO:0000256" key="6">
    <source>
        <dbReference type="ARBA" id="ARBA00022918"/>
    </source>
</evidence>
<evidence type="ECO:0000256" key="5">
    <source>
        <dbReference type="ARBA" id="ARBA00022801"/>
    </source>
</evidence>
<feature type="domain" description="Reverse transcriptase" evidence="8">
    <location>
        <begin position="392"/>
        <end position="601"/>
    </location>
</feature>
<evidence type="ECO:0000256" key="1">
    <source>
        <dbReference type="ARBA" id="ARBA00022679"/>
    </source>
</evidence>
<keyword evidence="3" id="KW-0540">Nuclease</keyword>
<evidence type="ECO:0000256" key="4">
    <source>
        <dbReference type="ARBA" id="ARBA00022759"/>
    </source>
</evidence>
<feature type="region of interest" description="Disordered" evidence="7">
    <location>
        <begin position="77"/>
        <end position="143"/>
    </location>
</feature>
<dbReference type="PANTHER" id="PTHR37984">
    <property type="entry name" value="PROTEIN CBG26694"/>
    <property type="match status" value="1"/>
</dbReference>
<keyword evidence="2" id="KW-0548">Nucleotidyltransferase</keyword>
<dbReference type="GO" id="GO:0016787">
    <property type="term" value="F:hydrolase activity"/>
    <property type="evidence" value="ECO:0007669"/>
    <property type="project" value="UniProtKB-KW"/>
</dbReference>
<dbReference type="PROSITE" id="PS50878">
    <property type="entry name" value="RT_POL"/>
    <property type="match status" value="1"/>
</dbReference>
<evidence type="ECO:0000256" key="7">
    <source>
        <dbReference type="SAM" id="MobiDB-lite"/>
    </source>
</evidence>
<keyword evidence="10" id="KW-1185">Reference proteome</keyword>
<dbReference type="Proteomes" id="UP000663760">
    <property type="component" value="Unassembled WGS sequence"/>
</dbReference>
<dbReference type="CDD" id="cd01647">
    <property type="entry name" value="RT_LTR"/>
    <property type="match status" value="1"/>
</dbReference>
<dbReference type="PANTHER" id="PTHR37984:SF5">
    <property type="entry name" value="PROTEIN NYNRIN-LIKE"/>
    <property type="match status" value="1"/>
</dbReference>
<feature type="region of interest" description="Disordered" evidence="7">
    <location>
        <begin position="26"/>
        <end position="59"/>
    </location>
</feature>
<keyword evidence="6" id="KW-0695">RNA-directed DNA polymerase</keyword>
<keyword evidence="4" id="KW-0255">Endonuclease</keyword>
<proteinExistence type="predicted"/>
<dbReference type="OrthoDB" id="670199at2759"/>
<evidence type="ECO:0000259" key="8">
    <source>
        <dbReference type="PROSITE" id="PS50878"/>
    </source>
</evidence>